<dbReference type="RefSeq" id="WP_065133317.1">
    <property type="nucleotide sequence ID" value="NZ_MAEM01000176.1"/>
</dbReference>
<keyword evidence="1" id="KW-1133">Transmembrane helix</keyword>
<comment type="caution">
    <text evidence="2">The sequence shown here is derived from an EMBL/GenBank/DDBJ whole genome shotgun (WGS) entry which is preliminary data.</text>
</comment>
<keyword evidence="1" id="KW-0812">Transmembrane</keyword>
<evidence type="ECO:0000313" key="3">
    <source>
        <dbReference type="Proteomes" id="UP000093757"/>
    </source>
</evidence>
<dbReference type="OrthoDB" id="4563321at2"/>
<sequence>MSRIIVKLQPTDIAWLGLITYVLGVNITLPEQLSMAMDRYLKAHRWTFEAVLFALYCHLSNRVPDRYDPIHWLFVALVKALHRHPRITVVVDD</sequence>
<dbReference type="EMBL" id="MAEM01000176">
    <property type="protein sequence ID" value="OBS02503.1"/>
    <property type="molecule type" value="Genomic_DNA"/>
</dbReference>
<reference evidence="2 3" key="1">
    <citation type="submission" date="2016-06" db="EMBL/GenBank/DDBJ databases">
        <authorList>
            <person name="Kjaerup R.B."/>
            <person name="Dalgaard T.S."/>
            <person name="Juul-Madsen H.R."/>
        </authorList>
    </citation>
    <scope>NUCLEOTIDE SEQUENCE [LARGE SCALE GENOMIC DNA]</scope>
    <source>
        <strain evidence="2 3">1245752.6</strain>
    </source>
</reference>
<feature type="transmembrane region" description="Helical" evidence="1">
    <location>
        <begin position="12"/>
        <end position="29"/>
    </location>
</feature>
<dbReference type="Pfam" id="PF24202">
    <property type="entry name" value="DUF7427"/>
    <property type="match status" value="1"/>
</dbReference>
<keyword evidence="1" id="KW-0472">Membrane</keyword>
<evidence type="ECO:0000313" key="2">
    <source>
        <dbReference type="EMBL" id="OBS02503.1"/>
    </source>
</evidence>
<name>A0A1A6BJJ3_MYCGO</name>
<dbReference type="Proteomes" id="UP000093757">
    <property type="component" value="Unassembled WGS sequence"/>
</dbReference>
<organism evidence="2 3">
    <name type="scientific">Mycobacterium gordonae</name>
    <dbReference type="NCBI Taxonomy" id="1778"/>
    <lineage>
        <taxon>Bacteria</taxon>
        <taxon>Bacillati</taxon>
        <taxon>Actinomycetota</taxon>
        <taxon>Actinomycetes</taxon>
        <taxon>Mycobacteriales</taxon>
        <taxon>Mycobacteriaceae</taxon>
        <taxon>Mycobacterium</taxon>
    </lineage>
</organism>
<dbReference type="InterPro" id="IPR055850">
    <property type="entry name" value="DUF7427"/>
</dbReference>
<evidence type="ECO:0000256" key="1">
    <source>
        <dbReference type="SAM" id="Phobius"/>
    </source>
</evidence>
<dbReference type="AlphaFoldDB" id="A0A1A6BJJ3"/>
<gene>
    <name evidence="2" type="ORF">A9W98_14525</name>
</gene>
<protein>
    <submittedName>
        <fullName evidence="2">Uncharacterized protein</fullName>
    </submittedName>
</protein>
<proteinExistence type="predicted"/>
<accession>A0A1A6BJJ3</accession>